<comment type="similarity">
    <text evidence="1">Belongs to the DP1 family.</text>
</comment>
<sequence length="122" mass="14205">MGNFWAFLTHLHSLAGPTIALLYPLYASICAIESRTKDDDEQWLAYWIIYSFLTLMEMVAEPILYWIPIWYTVKVVVVAWLVFPQFRGASFVYERLVREQLNKYGFKLGTCASPKKVKDGED</sequence>
<keyword evidence="1" id="KW-0812">Transmembrane</keyword>
<feature type="transmembrane region" description="Helical" evidence="1">
    <location>
        <begin position="12"/>
        <end position="32"/>
    </location>
</feature>
<evidence type="ECO:0000313" key="3">
    <source>
        <dbReference type="EMBL" id="WOK94480.1"/>
    </source>
</evidence>
<dbReference type="InterPro" id="IPR004345">
    <property type="entry name" value="TB2_DP1_HVA22"/>
</dbReference>
<name>A0AAQ3Q2U7_9LILI</name>
<dbReference type="AlphaFoldDB" id="A0AAQ3Q2U7"/>
<proteinExistence type="inferred from homology"/>
<dbReference type="GO" id="GO:0016020">
    <property type="term" value="C:membrane"/>
    <property type="evidence" value="ECO:0007669"/>
    <property type="project" value="UniProtKB-SubCell"/>
</dbReference>
<organism evidence="3 4">
    <name type="scientific">Canna indica</name>
    <name type="common">Indian-shot</name>
    <dbReference type="NCBI Taxonomy" id="4628"/>
    <lineage>
        <taxon>Eukaryota</taxon>
        <taxon>Viridiplantae</taxon>
        <taxon>Streptophyta</taxon>
        <taxon>Embryophyta</taxon>
        <taxon>Tracheophyta</taxon>
        <taxon>Spermatophyta</taxon>
        <taxon>Magnoliopsida</taxon>
        <taxon>Liliopsida</taxon>
        <taxon>Zingiberales</taxon>
        <taxon>Cannaceae</taxon>
        <taxon>Canna</taxon>
    </lineage>
</organism>
<gene>
    <name evidence="3" type="ORF">Cni_G03182</name>
</gene>
<feature type="chain" id="PRO_5042834024" description="HVA22-like protein" evidence="2">
    <location>
        <begin position="21"/>
        <end position="122"/>
    </location>
</feature>
<dbReference type="Proteomes" id="UP001327560">
    <property type="component" value="Chromosome 1"/>
</dbReference>
<accession>A0AAQ3Q2U7</accession>
<keyword evidence="4" id="KW-1185">Reference proteome</keyword>
<dbReference type="EMBL" id="CP136890">
    <property type="protein sequence ID" value="WOK94480.1"/>
    <property type="molecule type" value="Genomic_DNA"/>
</dbReference>
<evidence type="ECO:0000256" key="2">
    <source>
        <dbReference type="SAM" id="SignalP"/>
    </source>
</evidence>
<feature type="signal peptide" evidence="2">
    <location>
        <begin position="1"/>
        <end position="20"/>
    </location>
</feature>
<keyword evidence="1" id="KW-1133">Transmembrane helix</keyword>
<keyword evidence="1" id="KW-0472">Membrane</keyword>
<dbReference type="Pfam" id="PF03134">
    <property type="entry name" value="TB2_DP1_HVA22"/>
    <property type="match status" value="1"/>
</dbReference>
<dbReference type="PANTHER" id="PTHR12300:SF139">
    <property type="entry name" value="HVA22-LIKE PROTEIN E"/>
    <property type="match status" value="1"/>
</dbReference>
<comment type="subcellular location">
    <subcellularLocation>
        <location evidence="1">Membrane</location>
        <topology evidence="1">Multi-pass membrane protein</topology>
    </subcellularLocation>
</comment>
<feature type="transmembrane region" description="Helical" evidence="1">
    <location>
        <begin position="44"/>
        <end position="67"/>
    </location>
</feature>
<evidence type="ECO:0000256" key="1">
    <source>
        <dbReference type="RuleBase" id="RU362006"/>
    </source>
</evidence>
<keyword evidence="2" id="KW-0732">Signal</keyword>
<evidence type="ECO:0000313" key="4">
    <source>
        <dbReference type="Proteomes" id="UP001327560"/>
    </source>
</evidence>
<dbReference type="PANTHER" id="PTHR12300">
    <property type="entry name" value="HVA22-LIKE PROTEINS"/>
    <property type="match status" value="1"/>
</dbReference>
<protein>
    <recommendedName>
        <fullName evidence="1">HVA22-like protein</fullName>
    </recommendedName>
</protein>
<reference evidence="3 4" key="1">
    <citation type="submission" date="2023-10" db="EMBL/GenBank/DDBJ databases">
        <title>Chromosome-scale genome assembly provides insights into flower coloration mechanisms of Canna indica.</title>
        <authorList>
            <person name="Li C."/>
        </authorList>
    </citation>
    <scope>NUCLEOTIDE SEQUENCE [LARGE SCALE GENOMIC DNA]</scope>
    <source>
        <tissue evidence="3">Flower</tissue>
    </source>
</reference>